<dbReference type="RefSeq" id="WP_013223713.1">
    <property type="nucleotide sequence ID" value="NC_014318.1"/>
</dbReference>
<proteinExistence type="predicted"/>
<dbReference type="OrthoDB" id="5140481at2"/>
<sequence length="222" mass="24110">MDGDVRFARPLMSMADAARHLGIPQQTFHRWARGYPRGGPLLHISEPESIRQASVPFIALAEAWVLEGLRQAGVRPQRIRPALAQLQREFGREYVLVSPALVTDGISVLWDFAKTEAGAGLIEGRSGQTVIREIVQDYLTYVGFGSDDYPNHLKLKTFEPSKVAIDPYRSSGQPIFVGSGARVSNVAAMLKAGEEPAVVAEEHGIGIEAVRAAARVLLGRAA</sequence>
<dbReference type="Proteomes" id="UP000000328">
    <property type="component" value="Chromosome"/>
</dbReference>
<dbReference type="Pfam" id="PF21321">
    <property type="entry name" value="HTH_66"/>
    <property type="match status" value="1"/>
</dbReference>
<evidence type="ECO:0000313" key="3">
    <source>
        <dbReference type="Proteomes" id="UP000000328"/>
    </source>
</evidence>
<dbReference type="eggNOG" id="COG2442">
    <property type="taxonomic scope" value="Bacteria"/>
</dbReference>
<evidence type="ECO:0000313" key="2">
    <source>
        <dbReference type="EMBL" id="ADJ43630.1"/>
    </source>
</evidence>
<dbReference type="GeneID" id="92869608"/>
<accession>A0A0H3CZW6</accession>
<feature type="domain" description="Putative antitoxin VapB45-like DNA-binding HTH" evidence="1">
    <location>
        <begin position="10"/>
        <end position="83"/>
    </location>
</feature>
<gene>
    <name evidence="2" type="ordered locus">AMED_1819</name>
</gene>
<dbReference type="SUPFAM" id="SSF46689">
    <property type="entry name" value="Homeodomain-like"/>
    <property type="match status" value="1"/>
</dbReference>
<dbReference type="KEGG" id="amd:AMED_1819"/>
<dbReference type="InterPro" id="IPR007367">
    <property type="entry name" value="DUF433"/>
</dbReference>
<dbReference type="InterPro" id="IPR048708">
    <property type="entry name" value="VapB45-like_HTH"/>
</dbReference>
<dbReference type="Pfam" id="PF04255">
    <property type="entry name" value="DUF433"/>
    <property type="match status" value="1"/>
</dbReference>
<dbReference type="EMBL" id="CP002000">
    <property type="protein sequence ID" value="ADJ43630.1"/>
    <property type="molecule type" value="Genomic_DNA"/>
</dbReference>
<dbReference type="InterPro" id="IPR009057">
    <property type="entry name" value="Homeodomain-like_sf"/>
</dbReference>
<organism evidence="2 3">
    <name type="scientific">Amycolatopsis mediterranei (strain U-32)</name>
    <dbReference type="NCBI Taxonomy" id="749927"/>
    <lineage>
        <taxon>Bacteria</taxon>
        <taxon>Bacillati</taxon>
        <taxon>Actinomycetota</taxon>
        <taxon>Actinomycetes</taxon>
        <taxon>Pseudonocardiales</taxon>
        <taxon>Pseudonocardiaceae</taxon>
        <taxon>Amycolatopsis</taxon>
    </lineage>
</organism>
<dbReference type="AlphaFoldDB" id="A0A0H3CZW6"/>
<dbReference type="HOGENOM" id="CLU_092327_0_0_11"/>
<reference evidence="2 3" key="1">
    <citation type="journal article" date="2010" name="Cell Res.">
        <title>Complete genome sequence of the rifamycin SV-producing Amycolatopsis mediterranei U32 revealed its genetic characteristics in phylogeny and metabolism.</title>
        <authorList>
            <person name="Zhao W."/>
            <person name="Zhong Y."/>
            <person name="Yuan H."/>
            <person name="Wang J."/>
            <person name="Zheng H."/>
            <person name="Wang Y."/>
            <person name="Cen X."/>
            <person name="Xu F."/>
            <person name="Bai J."/>
            <person name="Han X."/>
            <person name="Lu G."/>
            <person name="Zhu Y."/>
            <person name="Shao Z."/>
            <person name="Yan H."/>
            <person name="Li C."/>
            <person name="Peng N."/>
            <person name="Zhang Z."/>
            <person name="Zhang Y."/>
            <person name="Lin W."/>
            <person name="Fan Y."/>
            <person name="Qin Z."/>
            <person name="Hu Y."/>
            <person name="Zhu B."/>
            <person name="Wang S."/>
            <person name="Ding X."/>
            <person name="Zhao G.P."/>
        </authorList>
    </citation>
    <scope>NUCLEOTIDE SEQUENCE [LARGE SCALE GENOMIC DNA]</scope>
    <source>
        <strain evidence="3">U-32</strain>
    </source>
</reference>
<name>A0A0H3CZW6_AMYMU</name>
<dbReference type="PATRIC" id="fig|749927.5.peg.1878"/>
<evidence type="ECO:0000259" key="1">
    <source>
        <dbReference type="Pfam" id="PF21321"/>
    </source>
</evidence>
<protein>
    <recommendedName>
        <fullName evidence="1">Putative antitoxin VapB45-like DNA-binding HTH domain-containing protein</fullName>
    </recommendedName>
</protein>